<sequence>MIGTIRIIQNGNSKELAHVDLLRFDEEDIRQRLVDKGYPYDSELVVAGIPDWNIDTHLTFQEIRLLKLCYEKLYDHDEYIISYLLQHHWKVLDVISVYYKFASKDEVEALNLLLKDCDKTEVIRIFYQANTWINCIQAYLSSGELLNTPNGFYRKVG</sequence>
<dbReference type="EMBL" id="JACEGE010000021">
    <property type="protein sequence ID" value="MBA2796314.1"/>
    <property type="molecule type" value="Genomic_DNA"/>
</dbReference>
<reference evidence="1 2" key="1">
    <citation type="submission" date="2020-07" db="EMBL/GenBank/DDBJ databases">
        <title>Molecular and genomic characterization of Streptococcus porcinus isolated from diseased swine in Brazil.</title>
        <authorList>
            <person name="Moreno L.Z."/>
            <person name="Matajira C.E.C."/>
            <person name="Poor A.P."/>
            <person name="Dutra M.C."/>
            <person name="Moreno A.M."/>
        </authorList>
    </citation>
    <scope>NUCLEOTIDE SEQUENCE [LARGE SCALE GENOMIC DNA]</scope>
    <source>
        <strain evidence="1 2">SP0816-2</strain>
    </source>
</reference>
<organism evidence="1 2">
    <name type="scientific">Streptococcus porcinus</name>
    <dbReference type="NCBI Taxonomy" id="1340"/>
    <lineage>
        <taxon>Bacteria</taxon>
        <taxon>Bacillati</taxon>
        <taxon>Bacillota</taxon>
        <taxon>Bacilli</taxon>
        <taxon>Lactobacillales</taxon>
        <taxon>Streptococcaceae</taxon>
        <taxon>Streptococcus</taxon>
    </lineage>
</organism>
<name>A0A7V9WSK4_STRPO</name>
<evidence type="ECO:0000313" key="1">
    <source>
        <dbReference type="EMBL" id="MBA2796314.1"/>
    </source>
</evidence>
<comment type="caution">
    <text evidence="1">The sequence shown here is derived from an EMBL/GenBank/DDBJ whole genome shotgun (WGS) entry which is preliminary data.</text>
</comment>
<dbReference type="AlphaFoldDB" id="A0A7V9WSK4"/>
<dbReference type="Proteomes" id="UP000524462">
    <property type="component" value="Unassembled WGS sequence"/>
</dbReference>
<evidence type="ECO:0000313" key="2">
    <source>
        <dbReference type="Proteomes" id="UP000524462"/>
    </source>
</evidence>
<dbReference type="RefSeq" id="WP_172089625.1">
    <property type="nucleotide sequence ID" value="NZ_JACEGE010000021.1"/>
</dbReference>
<gene>
    <name evidence="1" type="ORF">H1B29_07465</name>
</gene>
<protein>
    <submittedName>
        <fullName evidence="1">Uncharacterized protein</fullName>
    </submittedName>
</protein>
<proteinExistence type="predicted"/>
<accession>A0A7V9WSK4</accession>